<gene>
    <name evidence="2" type="ORF">CR492_17160</name>
</gene>
<comment type="caution">
    <text evidence="2">The sequence shown here is derived from an EMBL/GenBank/DDBJ whole genome shotgun (WGS) entry which is preliminary data.</text>
</comment>
<reference evidence="2 3" key="1">
    <citation type="submission" date="2017-10" db="EMBL/GenBank/DDBJ databases">
        <title>Genome announcement of Methylocella silvestris TVC from permafrost.</title>
        <authorList>
            <person name="Wang J."/>
            <person name="Geng K."/>
            <person name="Ul-Haque F."/>
            <person name="Crombie A.T."/>
            <person name="Street L.E."/>
            <person name="Wookey P.A."/>
            <person name="Murrell J.C."/>
            <person name="Pratscher J."/>
        </authorList>
    </citation>
    <scope>NUCLEOTIDE SEQUENCE [LARGE SCALE GENOMIC DNA]</scope>
    <source>
        <strain evidence="2 3">TVC</strain>
    </source>
</reference>
<organism evidence="2 3">
    <name type="scientific">Methylocella silvestris</name>
    <dbReference type="NCBI Taxonomy" id="199596"/>
    <lineage>
        <taxon>Bacteria</taxon>
        <taxon>Pseudomonadati</taxon>
        <taxon>Pseudomonadota</taxon>
        <taxon>Alphaproteobacteria</taxon>
        <taxon>Hyphomicrobiales</taxon>
        <taxon>Beijerinckiaceae</taxon>
        <taxon>Methylocella</taxon>
    </lineage>
</organism>
<dbReference type="RefSeq" id="WP_102844954.1">
    <property type="nucleotide sequence ID" value="NZ_PDZR01000025.1"/>
</dbReference>
<evidence type="ECO:0000256" key="1">
    <source>
        <dbReference type="SAM" id="SignalP"/>
    </source>
</evidence>
<feature type="signal peptide" evidence="1">
    <location>
        <begin position="1"/>
        <end position="21"/>
    </location>
</feature>
<dbReference type="Proteomes" id="UP000236286">
    <property type="component" value="Unassembled WGS sequence"/>
</dbReference>
<dbReference type="OrthoDB" id="8238074at2"/>
<protein>
    <recommendedName>
        <fullName evidence="4">HdeA/HdeB family protein</fullName>
    </recommendedName>
</protein>
<evidence type="ECO:0008006" key="4">
    <source>
        <dbReference type="Google" id="ProtNLM"/>
    </source>
</evidence>
<dbReference type="InterPro" id="IPR010486">
    <property type="entry name" value="HNS-dep_expression_A/B"/>
</dbReference>
<keyword evidence="1" id="KW-0732">Signal</keyword>
<feature type="chain" id="PRO_5014456173" description="HdeA/HdeB family protein" evidence="1">
    <location>
        <begin position="22"/>
        <end position="96"/>
    </location>
</feature>
<dbReference type="EMBL" id="PDZR01000025">
    <property type="protein sequence ID" value="PNG24730.1"/>
    <property type="molecule type" value="Genomic_DNA"/>
</dbReference>
<evidence type="ECO:0000313" key="3">
    <source>
        <dbReference type="Proteomes" id="UP000236286"/>
    </source>
</evidence>
<dbReference type="AlphaFoldDB" id="A0A2J7TD96"/>
<name>A0A2J7TD96_METSI</name>
<dbReference type="Pfam" id="PF06411">
    <property type="entry name" value="HdeA"/>
    <property type="match status" value="1"/>
</dbReference>
<sequence>MKKTIAAAILLGCGFAPIAQAQVIVDMSLLTCKQMLDAPIERAPFITAWMAGYFGATQDRATVDLRYLERNIKVATDYCKGHPSDNLMAVIEKTAK</sequence>
<proteinExistence type="predicted"/>
<evidence type="ECO:0000313" key="2">
    <source>
        <dbReference type="EMBL" id="PNG24730.1"/>
    </source>
</evidence>
<accession>A0A2J7TD96</accession>